<proteinExistence type="predicted"/>
<dbReference type="Proteomes" id="UP000749646">
    <property type="component" value="Unassembled WGS sequence"/>
</dbReference>
<evidence type="ECO:0000256" key="1">
    <source>
        <dbReference type="SAM" id="MobiDB-lite"/>
    </source>
</evidence>
<accession>A0A9P6MKN1</accession>
<sequence>MEDDFTVAASVSGTVIAGEEIPSPFAPSSPLPASDKELLSFTSTCLVGQTRPGLDLNRFKYLRGPDCKVGSIIGDNKPYSWSVFSMPDDSICWMVTEHLGESFTATPSSSTSSSTLPSRTSSPSSGASTKSAKSDEAGSSYQWGPDKVDVMCEQVKGFPIPCGPGLKMSDLIKYTDRDKISKVMLEEKLFETWSYGRVVLLGDG</sequence>
<reference evidence="2" key="1">
    <citation type="journal article" date="2020" name="Fungal Divers.">
        <title>Resolving the Mortierellaceae phylogeny through synthesis of multi-gene phylogenetics and phylogenomics.</title>
        <authorList>
            <person name="Vandepol N."/>
            <person name="Liber J."/>
            <person name="Desiro A."/>
            <person name="Na H."/>
            <person name="Kennedy M."/>
            <person name="Barry K."/>
            <person name="Grigoriev I.V."/>
            <person name="Miller A.N."/>
            <person name="O'Donnell K."/>
            <person name="Stajich J.E."/>
            <person name="Bonito G."/>
        </authorList>
    </citation>
    <scope>NUCLEOTIDE SEQUENCE</scope>
    <source>
        <strain evidence="2">MES-2147</strain>
    </source>
</reference>
<dbReference type="OrthoDB" id="655030at2759"/>
<feature type="region of interest" description="Disordered" evidence="1">
    <location>
        <begin position="104"/>
        <end position="140"/>
    </location>
</feature>
<keyword evidence="3" id="KW-1185">Reference proteome</keyword>
<name>A0A9P6MKN1_9FUNG</name>
<evidence type="ECO:0000313" key="3">
    <source>
        <dbReference type="Proteomes" id="UP000749646"/>
    </source>
</evidence>
<evidence type="ECO:0000313" key="2">
    <source>
        <dbReference type="EMBL" id="KAG0006711.1"/>
    </source>
</evidence>
<dbReference type="AlphaFoldDB" id="A0A9P6MKN1"/>
<dbReference type="EMBL" id="JAAAHW010000070">
    <property type="protein sequence ID" value="KAG0006711.1"/>
    <property type="molecule type" value="Genomic_DNA"/>
</dbReference>
<gene>
    <name evidence="2" type="ORF">BGZ65_004873</name>
</gene>
<feature type="compositionally biased region" description="Low complexity" evidence="1">
    <location>
        <begin position="104"/>
        <end position="131"/>
    </location>
</feature>
<organism evidence="2 3">
    <name type="scientific">Modicella reniformis</name>
    <dbReference type="NCBI Taxonomy" id="1440133"/>
    <lineage>
        <taxon>Eukaryota</taxon>
        <taxon>Fungi</taxon>
        <taxon>Fungi incertae sedis</taxon>
        <taxon>Mucoromycota</taxon>
        <taxon>Mortierellomycotina</taxon>
        <taxon>Mortierellomycetes</taxon>
        <taxon>Mortierellales</taxon>
        <taxon>Mortierellaceae</taxon>
        <taxon>Modicella</taxon>
    </lineage>
</organism>
<comment type="caution">
    <text evidence="2">The sequence shown here is derived from an EMBL/GenBank/DDBJ whole genome shotgun (WGS) entry which is preliminary data.</text>
</comment>
<protein>
    <submittedName>
        <fullName evidence="2">Uncharacterized protein</fullName>
    </submittedName>
</protein>